<dbReference type="RefSeq" id="WP_168047067.1">
    <property type="nucleotide sequence ID" value="NZ_JAATJM010000001.1"/>
</dbReference>
<dbReference type="InterPro" id="IPR001789">
    <property type="entry name" value="Sig_transdc_resp-reg_receiver"/>
</dbReference>
<dbReference type="EMBL" id="JAATJM010000001">
    <property type="protein sequence ID" value="NJC41725.1"/>
    <property type="molecule type" value="Genomic_DNA"/>
</dbReference>
<reference evidence="3 4" key="1">
    <citation type="submission" date="2020-03" db="EMBL/GenBank/DDBJ databases">
        <title>Genomic Encyclopedia of Type Strains, Phase IV (KMG-IV): sequencing the most valuable type-strain genomes for metagenomic binning, comparative biology and taxonomic classification.</title>
        <authorList>
            <person name="Goeker M."/>
        </authorList>
    </citation>
    <scope>NUCLEOTIDE SEQUENCE [LARGE SCALE GENOMIC DNA]</scope>
    <source>
        <strain evidence="3 4">DSM 4736</strain>
    </source>
</reference>
<dbReference type="Pfam" id="PF01048">
    <property type="entry name" value="PNP_UDP_1"/>
    <property type="match status" value="1"/>
</dbReference>
<feature type="domain" description="Response regulatory" evidence="2">
    <location>
        <begin position="2"/>
        <end position="128"/>
    </location>
</feature>
<dbReference type="InterPro" id="IPR035994">
    <property type="entry name" value="Nucleoside_phosphorylase_sf"/>
</dbReference>
<evidence type="ECO:0000259" key="2">
    <source>
        <dbReference type="PROSITE" id="PS50110"/>
    </source>
</evidence>
<dbReference type="SUPFAM" id="SSF52172">
    <property type="entry name" value="CheY-like"/>
    <property type="match status" value="1"/>
</dbReference>
<keyword evidence="1" id="KW-0597">Phosphoprotein</keyword>
<dbReference type="Gene3D" id="3.40.50.2300">
    <property type="match status" value="1"/>
</dbReference>
<dbReference type="GO" id="GO:0019284">
    <property type="term" value="P:L-methionine salvage from S-adenosylmethionine"/>
    <property type="evidence" value="ECO:0007669"/>
    <property type="project" value="TreeGrafter"/>
</dbReference>
<dbReference type="GO" id="GO:0000160">
    <property type="term" value="P:phosphorelay signal transduction system"/>
    <property type="evidence" value="ECO:0007669"/>
    <property type="project" value="InterPro"/>
</dbReference>
<dbReference type="InterPro" id="IPR011006">
    <property type="entry name" value="CheY-like_superfamily"/>
</dbReference>
<accession>A0A7X5YNE1</accession>
<dbReference type="Proteomes" id="UP000587415">
    <property type="component" value="Unassembled WGS sequence"/>
</dbReference>
<comment type="caution">
    <text evidence="3">The sequence shown here is derived from an EMBL/GenBank/DDBJ whole genome shotgun (WGS) entry which is preliminary data.</text>
</comment>
<dbReference type="Gene3D" id="3.40.50.1580">
    <property type="entry name" value="Nucleoside phosphorylase domain"/>
    <property type="match status" value="1"/>
</dbReference>
<gene>
    <name evidence="3" type="ORF">GGQ87_001983</name>
</gene>
<dbReference type="GO" id="GO:0005829">
    <property type="term" value="C:cytosol"/>
    <property type="evidence" value="ECO:0007669"/>
    <property type="project" value="TreeGrafter"/>
</dbReference>
<dbReference type="SUPFAM" id="SSF53167">
    <property type="entry name" value="Purine and uridine phosphorylases"/>
    <property type="match status" value="1"/>
</dbReference>
<dbReference type="PANTHER" id="PTHR46832">
    <property type="entry name" value="5'-METHYLTHIOADENOSINE/S-ADENOSYLHOMOCYSTEINE NUCLEOSIDASE"/>
    <property type="match status" value="1"/>
</dbReference>
<evidence type="ECO:0000256" key="1">
    <source>
        <dbReference type="PROSITE-ProRule" id="PRU00169"/>
    </source>
</evidence>
<sequence>MRVLIVEDDVPKYGKIRACLVEAGLDENEIDLVVTAQEAVSALEARRYDLLLLDVNLPLKPGDEKPKRGGGLAVLRELHRGEAANTPQYIVGVTAYEDVVKEFGAEFSDHLWSLVHFTEGNNHWAAQLASKVAYIRASLASRRFSDGTTYGTDVAILTAVEAVEFAAVGDLPAGWQPLRATNDETRYLSGSLHLGGRDASLIAANAPRMGMAATAILAAKLIQQFRPRLLLMVGMCAGRADEVNAGDIIIADPTWDWGSGKIKSVDDAPFFEPAPHQLDLDADIAEICRGLANNRDLLNGIRKDAKGVRPPFELNAHVGPMVSGAAVVAHKPTFDELQRQHRGLIGLDMEAYAVASAALGAGRPRPHAVIVKGVCDYADKDKAGDFQQYAASVSAAFAMRVADQVLERL</sequence>
<dbReference type="SMART" id="SM00448">
    <property type="entry name" value="REC"/>
    <property type="match status" value="1"/>
</dbReference>
<dbReference type="GO" id="GO:0008930">
    <property type="term" value="F:methylthioadenosine nucleosidase activity"/>
    <property type="evidence" value="ECO:0007669"/>
    <property type="project" value="TreeGrafter"/>
</dbReference>
<evidence type="ECO:0000313" key="3">
    <source>
        <dbReference type="EMBL" id="NJC41725.1"/>
    </source>
</evidence>
<organism evidence="3 4">
    <name type="scientific">Brevundimonas alba</name>
    <dbReference type="NCBI Taxonomy" id="74314"/>
    <lineage>
        <taxon>Bacteria</taxon>
        <taxon>Pseudomonadati</taxon>
        <taxon>Pseudomonadota</taxon>
        <taxon>Alphaproteobacteria</taxon>
        <taxon>Caulobacterales</taxon>
        <taxon>Caulobacteraceae</taxon>
        <taxon>Brevundimonas</taxon>
    </lineage>
</organism>
<protein>
    <submittedName>
        <fullName evidence="3">Nucleoside phosphorylase/CheY-like chemotaxis protein</fullName>
    </submittedName>
</protein>
<dbReference type="GO" id="GO:0008782">
    <property type="term" value="F:adenosylhomocysteine nucleosidase activity"/>
    <property type="evidence" value="ECO:0007669"/>
    <property type="project" value="TreeGrafter"/>
</dbReference>
<feature type="modified residue" description="4-aspartylphosphate" evidence="1">
    <location>
        <position position="54"/>
    </location>
</feature>
<name>A0A7X5YNE1_9CAUL</name>
<proteinExistence type="predicted"/>
<keyword evidence="4" id="KW-1185">Reference proteome</keyword>
<dbReference type="PANTHER" id="PTHR46832:SF1">
    <property type="entry name" value="5'-METHYLTHIOADENOSINE_S-ADENOSYLHOMOCYSTEINE NUCLEOSIDASE"/>
    <property type="match status" value="1"/>
</dbReference>
<dbReference type="InterPro" id="IPR000845">
    <property type="entry name" value="Nucleoside_phosphorylase_d"/>
</dbReference>
<dbReference type="PROSITE" id="PS50110">
    <property type="entry name" value="RESPONSE_REGULATORY"/>
    <property type="match status" value="1"/>
</dbReference>
<dbReference type="AlphaFoldDB" id="A0A7X5YNE1"/>
<evidence type="ECO:0000313" key="4">
    <source>
        <dbReference type="Proteomes" id="UP000587415"/>
    </source>
</evidence>
<dbReference type="GO" id="GO:0009116">
    <property type="term" value="P:nucleoside metabolic process"/>
    <property type="evidence" value="ECO:0007669"/>
    <property type="project" value="InterPro"/>
</dbReference>